<comment type="catalytic activity">
    <reaction evidence="1 10">
        <text>Endohydrolysis of (1-&gt;4)-beta-D-xylosidic linkages in xylans.</text>
        <dbReference type="EC" id="3.2.1.8"/>
    </reaction>
</comment>
<dbReference type="Gene3D" id="2.60.40.1080">
    <property type="match status" value="1"/>
</dbReference>
<dbReference type="InterPro" id="IPR008964">
    <property type="entry name" value="Invasin/intimin_cell_adhesion"/>
</dbReference>
<evidence type="ECO:0000313" key="13">
    <source>
        <dbReference type="EMBL" id="AGS52581.1"/>
    </source>
</evidence>
<evidence type="ECO:0000256" key="4">
    <source>
        <dbReference type="ARBA" id="ARBA00022729"/>
    </source>
</evidence>
<proteinExistence type="inferred from homology"/>
<reference evidence="13" key="1">
    <citation type="submission" date="2012-03" db="EMBL/GenBank/DDBJ databases">
        <title>Functional metagenomics reveals considerable lignocellulase gene clusters in the gut microbiome of a wood-feeding higher termite.</title>
        <authorList>
            <person name="Liu N."/>
        </authorList>
    </citation>
    <scope>NUCLEOTIDE SEQUENCE</scope>
</reference>
<evidence type="ECO:0000256" key="9">
    <source>
        <dbReference type="PROSITE-ProRule" id="PRU10061"/>
    </source>
</evidence>
<dbReference type="PROSITE" id="PS51760">
    <property type="entry name" value="GH10_2"/>
    <property type="match status" value="1"/>
</dbReference>
<dbReference type="InterPro" id="IPR017853">
    <property type="entry name" value="GH"/>
</dbReference>
<dbReference type="PANTHER" id="PTHR31490:SF88">
    <property type="entry name" value="BETA-XYLANASE"/>
    <property type="match status" value="1"/>
</dbReference>
<evidence type="ECO:0000256" key="7">
    <source>
        <dbReference type="ARBA" id="ARBA00023295"/>
    </source>
</evidence>
<dbReference type="PANTHER" id="PTHR31490">
    <property type="entry name" value="GLYCOSYL HYDROLASE"/>
    <property type="match status" value="1"/>
</dbReference>
<name>A0A806KLD0_9BACT</name>
<evidence type="ECO:0000256" key="10">
    <source>
        <dbReference type="RuleBase" id="RU361174"/>
    </source>
</evidence>
<evidence type="ECO:0000256" key="5">
    <source>
        <dbReference type="ARBA" id="ARBA00022801"/>
    </source>
</evidence>
<protein>
    <recommendedName>
        <fullName evidence="10">Beta-xylanase</fullName>
        <ecNumber evidence="10">3.2.1.8</ecNumber>
    </recommendedName>
</protein>
<dbReference type="EMBL" id="JQ844202">
    <property type="protein sequence ID" value="AGS52581.1"/>
    <property type="molecule type" value="Genomic_DNA"/>
</dbReference>
<evidence type="ECO:0000256" key="2">
    <source>
        <dbReference type="ARBA" id="ARBA00007495"/>
    </source>
</evidence>
<dbReference type="InterPro" id="IPR031158">
    <property type="entry name" value="GH10_AS"/>
</dbReference>
<evidence type="ECO:0000256" key="1">
    <source>
        <dbReference type="ARBA" id="ARBA00000681"/>
    </source>
</evidence>
<keyword evidence="7 10" id="KW-0326">Glycosidase</keyword>
<dbReference type="SMART" id="SM00633">
    <property type="entry name" value="Glyco_10"/>
    <property type="match status" value="1"/>
</dbReference>
<dbReference type="InterPro" id="IPR001000">
    <property type="entry name" value="GH10_dom"/>
</dbReference>
<evidence type="ECO:0000259" key="12">
    <source>
        <dbReference type="PROSITE" id="PS51760"/>
    </source>
</evidence>
<keyword evidence="8 10" id="KW-0624">Polysaccharide degradation</keyword>
<comment type="similarity">
    <text evidence="2 10">Belongs to the glycosyl hydrolase 10 (cellulase F) family.</text>
</comment>
<dbReference type="GO" id="GO:0031176">
    <property type="term" value="F:endo-1,4-beta-xylanase activity"/>
    <property type="evidence" value="ECO:0007669"/>
    <property type="project" value="UniProtKB-EC"/>
</dbReference>
<dbReference type="GO" id="GO:0045493">
    <property type="term" value="P:xylan catabolic process"/>
    <property type="evidence" value="ECO:0007669"/>
    <property type="project" value="UniProtKB-KW"/>
</dbReference>
<dbReference type="Pfam" id="PF00331">
    <property type="entry name" value="Glyco_hydro_10"/>
    <property type="match status" value="1"/>
</dbReference>
<sequence>MIFKRACIILLVSLLFSGCPESTGSTPLPSDKPSEWPSDGVNGGTVTLTVGRKHAFTLPADFDGKTVTWKSRNTNIATVDSVGNIKAVGISSRGSNTYVSGAGTGSTTVMASAPDVSNYFFTVNTTTAGTEDIMNLSPMKNADQIGKHFPLVGNIFNPGDINGTGTSGTDFTGTNGLALKRHYNILTMENNMKPGYLISGRNNTTGALTWNTANRDTANRMINGARAQNVQIVGHALLWHSQNPNWVWEQIATKSGAAKADKETALEAMRTYITTVVTHFQGKIYSWDVLNEVFPDNASRSNANSWKTAMRKGASGEGQDANPWFVAIGSDFVYEAFLAARLADPNAILYYNDYNTDNSTRADLIRDMALAVNNQYKAAYPSASHSNNGTRNLIEGIGMQEHHNLSVQANSVRTTLSKFRAIGVKVAVSELDVLGNASYGAFSSSTGAGINKHGSSAVTNTQLVTQAQRFAEYMAVYIEYKDIIERISLWGVTDNNSWRSGGLPLLFDKDGKAKPAYYRFLEAAAQ</sequence>
<dbReference type="InterPro" id="IPR044846">
    <property type="entry name" value="GH10"/>
</dbReference>
<accession>A0A806KLD0</accession>
<dbReference type="SUPFAM" id="SSF51445">
    <property type="entry name" value="(Trans)glycosidases"/>
    <property type="match status" value="1"/>
</dbReference>
<evidence type="ECO:0000256" key="3">
    <source>
        <dbReference type="ARBA" id="ARBA00022651"/>
    </source>
</evidence>
<organism evidence="13">
    <name type="scientific">uncultured bacterium contig00042</name>
    <dbReference type="NCBI Taxonomy" id="1181529"/>
    <lineage>
        <taxon>Bacteria</taxon>
        <taxon>environmental samples</taxon>
    </lineage>
</organism>
<feature type="domain" description="GH10" evidence="12">
    <location>
        <begin position="173"/>
        <end position="523"/>
    </location>
</feature>
<feature type="signal peptide" evidence="11">
    <location>
        <begin position="1"/>
        <end position="22"/>
    </location>
</feature>
<keyword evidence="6 10" id="KW-0119">Carbohydrate metabolism</keyword>
<keyword evidence="4 11" id="KW-0732">Signal</keyword>
<dbReference type="PRINTS" id="PR00134">
    <property type="entry name" value="GLHYDRLASE10"/>
</dbReference>
<keyword evidence="3 13" id="KW-0858">Xylan degradation</keyword>
<dbReference type="Gene3D" id="3.20.20.80">
    <property type="entry name" value="Glycosidases"/>
    <property type="match status" value="1"/>
</dbReference>
<dbReference type="AlphaFoldDB" id="A0A806KLD0"/>
<feature type="active site" description="Nucleophile" evidence="9">
    <location>
        <position position="430"/>
    </location>
</feature>
<dbReference type="PROSITE" id="PS00591">
    <property type="entry name" value="GH10_1"/>
    <property type="match status" value="1"/>
</dbReference>
<evidence type="ECO:0000256" key="11">
    <source>
        <dbReference type="SAM" id="SignalP"/>
    </source>
</evidence>
<dbReference type="SUPFAM" id="SSF49373">
    <property type="entry name" value="Invasin/intimin cell-adhesion fragments"/>
    <property type="match status" value="1"/>
</dbReference>
<dbReference type="PROSITE" id="PS51257">
    <property type="entry name" value="PROKAR_LIPOPROTEIN"/>
    <property type="match status" value="1"/>
</dbReference>
<dbReference type="EC" id="3.2.1.8" evidence="10"/>
<keyword evidence="5 10" id="KW-0378">Hydrolase</keyword>
<feature type="chain" id="PRO_5032984722" description="Beta-xylanase" evidence="11">
    <location>
        <begin position="23"/>
        <end position="526"/>
    </location>
</feature>
<evidence type="ECO:0000256" key="8">
    <source>
        <dbReference type="ARBA" id="ARBA00023326"/>
    </source>
</evidence>
<evidence type="ECO:0000256" key="6">
    <source>
        <dbReference type="ARBA" id="ARBA00023277"/>
    </source>
</evidence>